<protein>
    <submittedName>
        <fullName evidence="1">Uncharacterized protein</fullName>
    </submittedName>
</protein>
<sequence>MEAAGSWIGSRGRHSLVTNFQHVENLRSSVAVRSGGCREALEAHSGLKGRTRSAFTLLIILHGTRLNSSLMVAASVTLSRQVRDANDSCHQIPLL</sequence>
<gene>
    <name evidence="1" type="ORF">E2C01_046220</name>
</gene>
<evidence type="ECO:0000313" key="1">
    <source>
        <dbReference type="EMBL" id="MPC52352.1"/>
    </source>
</evidence>
<accession>A0A5B7G0D0</accession>
<comment type="caution">
    <text evidence="1">The sequence shown here is derived from an EMBL/GenBank/DDBJ whole genome shotgun (WGS) entry which is preliminary data.</text>
</comment>
<evidence type="ECO:0000313" key="2">
    <source>
        <dbReference type="Proteomes" id="UP000324222"/>
    </source>
</evidence>
<dbReference type="Proteomes" id="UP000324222">
    <property type="component" value="Unassembled WGS sequence"/>
</dbReference>
<proteinExistence type="predicted"/>
<dbReference type="EMBL" id="VSRR010010811">
    <property type="protein sequence ID" value="MPC52352.1"/>
    <property type="molecule type" value="Genomic_DNA"/>
</dbReference>
<keyword evidence="2" id="KW-1185">Reference proteome</keyword>
<dbReference type="AlphaFoldDB" id="A0A5B7G0D0"/>
<organism evidence="1 2">
    <name type="scientific">Portunus trituberculatus</name>
    <name type="common">Swimming crab</name>
    <name type="synonym">Neptunus trituberculatus</name>
    <dbReference type="NCBI Taxonomy" id="210409"/>
    <lineage>
        <taxon>Eukaryota</taxon>
        <taxon>Metazoa</taxon>
        <taxon>Ecdysozoa</taxon>
        <taxon>Arthropoda</taxon>
        <taxon>Crustacea</taxon>
        <taxon>Multicrustacea</taxon>
        <taxon>Malacostraca</taxon>
        <taxon>Eumalacostraca</taxon>
        <taxon>Eucarida</taxon>
        <taxon>Decapoda</taxon>
        <taxon>Pleocyemata</taxon>
        <taxon>Brachyura</taxon>
        <taxon>Eubrachyura</taxon>
        <taxon>Portunoidea</taxon>
        <taxon>Portunidae</taxon>
        <taxon>Portuninae</taxon>
        <taxon>Portunus</taxon>
    </lineage>
</organism>
<name>A0A5B7G0D0_PORTR</name>
<reference evidence="1 2" key="1">
    <citation type="submission" date="2019-05" db="EMBL/GenBank/DDBJ databases">
        <title>Another draft genome of Portunus trituberculatus and its Hox gene families provides insights of decapod evolution.</title>
        <authorList>
            <person name="Jeong J.-H."/>
            <person name="Song I."/>
            <person name="Kim S."/>
            <person name="Choi T."/>
            <person name="Kim D."/>
            <person name="Ryu S."/>
            <person name="Kim W."/>
        </authorList>
    </citation>
    <scope>NUCLEOTIDE SEQUENCE [LARGE SCALE GENOMIC DNA]</scope>
    <source>
        <tissue evidence="1">Muscle</tissue>
    </source>
</reference>